<comment type="similarity">
    <text evidence="2">Belongs to the Tdpoz family.</text>
</comment>
<dbReference type="GO" id="GO:0016567">
    <property type="term" value="P:protein ubiquitination"/>
    <property type="evidence" value="ECO:0007669"/>
    <property type="project" value="InterPro"/>
</dbReference>
<reference evidence="5" key="1">
    <citation type="submission" date="2015-06" db="UniProtKB">
        <authorList>
            <consortium name="EnsemblPlants"/>
        </authorList>
    </citation>
    <scope>IDENTIFICATION</scope>
</reference>
<dbReference type="InterPro" id="IPR011333">
    <property type="entry name" value="SKP1/BTB/POZ_sf"/>
</dbReference>
<dbReference type="InterPro" id="IPR000210">
    <property type="entry name" value="BTB/POZ_dom"/>
</dbReference>
<dbReference type="CDD" id="cd18280">
    <property type="entry name" value="BTB_POZ_BPM_plant"/>
    <property type="match status" value="1"/>
</dbReference>
<evidence type="ECO:0000256" key="1">
    <source>
        <dbReference type="ARBA" id="ARBA00004906"/>
    </source>
</evidence>
<accession>M8C3M5</accession>
<keyword evidence="4" id="KW-0472">Membrane</keyword>
<dbReference type="PROSITE" id="PS50097">
    <property type="entry name" value="BTB"/>
    <property type="match status" value="1"/>
</dbReference>
<dbReference type="PANTHER" id="PTHR26379:SF524">
    <property type="entry name" value="MATH DOMAIN-CONTAINING PROTEIN"/>
    <property type="match status" value="1"/>
</dbReference>
<name>M8C3M5_AEGTA</name>
<feature type="transmembrane region" description="Helical" evidence="4">
    <location>
        <begin position="88"/>
        <end position="108"/>
    </location>
</feature>
<dbReference type="CDD" id="cd00121">
    <property type="entry name" value="MATH"/>
    <property type="match status" value="1"/>
</dbReference>
<comment type="pathway">
    <text evidence="1">Protein modification; protein ubiquitination.</text>
</comment>
<dbReference type="SUPFAM" id="SSF54695">
    <property type="entry name" value="POZ domain"/>
    <property type="match status" value="1"/>
</dbReference>
<dbReference type="Gene3D" id="1.25.40.420">
    <property type="match status" value="1"/>
</dbReference>
<feature type="region of interest" description="Disordered" evidence="3">
    <location>
        <begin position="542"/>
        <end position="592"/>
    </location>
</feature>
<dbReference type="SMART" id="SM00225">
    <property type="entry name" value="BTB"/>
    <property type="match status" value="1"/>
</dbReference>
<dbReference type="SUPFAM" id="SSF49599">
    <property type="entry name" value="TRAF domain-like"/>
    <property type="match status" value="1"/>
</dbReference>
<dbReference type="EnsemblPlants" id="EMT09733">
    <property type="protein sequence ID" value="EMT09733"/>
    <property type="gene ID" value="F775_10530"/>
</dbReference>
<proteinExistence type="inferred from homology"/>
<dbReference type="InterPro" id="IPR002083">
    <property type="entry name" value="MATH/TRAF_dom"/>
</dbReference>
<dbReference type="Gene3D" id="2.60.210.10">
    <property type="entry name" value="Apoptosis, Tumor Necrosis Factor Receptor Associated Protein 2, Chain A"/>
    <property type="match status" value="1"/>
</dbReference>
<dbReference type="PROSITE" id="PS50144">
    <property type="entry name" value="MATH"/>
    <property type="match status" value="1"/>
</dbReference>
<dbReference type="InterPro" id="IPR021788">
    <property type="entry name" value="CPP1-like"/>
</dbReference>
<dbReference type="InterPro" id="IPR008974">
    <property type="entry name" value="TRAF-like"/>
</dbReference>
<dbReference type="AlphaFoldDB" id="M8C3M5"/>
<organism evidence="5">
    <name type="scientific">Aegilops tauschii</name>
    <name type="common">Tausch's goatgrass</name>
    <name type="synonym">Aegilops squarrosa</name>
    <dbReference type="NCBI Taxonomy" id="37682"/>
    <lineage>
        <taxon>Eukaryota</taxon>
        <taxon>Viridiplantae</taxon>
        <taxon>Streptophyta</taxon>
        <taxon>Embryophyta</taxon>
        <taxon>Tracheophyta</taxon>
        <taxon>Spermatophyta</taxon>
        <taxon>Magnoliopsida</taxon>
        <taxon>Liliopsida</taxon>
        <taxon>Poales</taxon>
        <taxon>Poaceae</taxon>
        <taxon>BOP clade</taxon>
        <taxon>Pooideae</taxon>
        <taxon>Triticodae</taxon>
        <taxon>Triticeae</taxon>
        <taxon>Triticinae</taxon>
        <taxon>Aegilops</taxon>
    </lineage>
</organism>
<dbReference type="InterPro" id="IPR056423">
    <property type="entry name" value="BACK_BPM_SPOP"/>
</dbReference>
<evidence type="ECO:0000313" key="5">
    <source>
        <dbReference type="EnsemblPlants" id="EMT09733"/>
    </source>
</evidence>
<keyword evidence="4" id="KW-0812">Transmembrane</keyword>
<dbReference type="Pfam" id="PF22486">
    <property type="entry name" value="MATH_2"/>
    <property type="match status" value="1"/>
</dbReference>
<dbReference type="PANTHER" id="PTHR26379">
    <property type="entry name" value="BTB/POZ AND MATH DOMAIN-CONTAINING PROTEIN 1"/>
    <property type="match status" value="1"/>
</dbReference>
<dbReference type="InterPro" id="IPR045005">
    <property type="entry name" value="BPM1-6"/>
</dbReference>
<sequence length="796" mass="88146">MVSGAGWTGGVGGLRLILLLLDLIHVGEHLRLLRGLLRLHLLPLTASCLRSQLRPEGIEDGLLLRLQILVTGVLHILLLRLIPLLLKVLLKILLLVLLLHHHLLLQLFRIHCIRRKSSASWAISSRISGRQHHYPLANLFSVNLFSMADECKVSAVNIDERGSYLLKVDGHSRAKGLYNKGEYMASPPFSVGGHYWVMVDYPNGGDSEKHVGHNILVSLVLHSADAKDIKAQVKFCILDKDGLPVQKLGCAVADCIFPRKDSTCDYFVIRDVFERPEHIIDDCFSIRCDLTVIKNNNTLHQKTMVPPSDLHRHLGNLLESMDGGNVTFLVGGDKFLAHRVVLAARSSVFKAELLGVMKEKANNLVEIKEMEADVFRCLLHFIYTDSLPDLQNMASNQGEARQNVVMASHLLVAADRYNVERLKLICEHKLCSNIDTNMVATSLALAEQHSCKRLKEACLRFLASPSNLEAMMASDGYEHLKRSCPSALKELIASLLPDTMKAANDIIMEIYLKLIPSALCNANGIHINMPSKKVVINKSTQHIKGTGTAVRQKAERGRRRLEPEPGVPSHPAAPKALPREFRSGGPEPDDGVLLLGRRGVSLPRLRRACCSASLSVGTGAGSGAGSEHVPVFPRQKTWDPYMLLGVDRDASEEEINSARNFLLQQYAGYEESEEAIEGAYDKIMMKSYSHRKKSKINLKSKLKKQVEESPSWVKSLLGHFEVPSMDVVSKRFALFGFIAGWSIATSAETGPTFQLALALVSCIYFLNDKMKNLARASATGLVSTCIATYEYSLGRY</sequence>
<evidence type="ECO:0000256" key="4">
    <source>
        <dbReference type="SAM" id="Phobius"/>
    </source>
</evidence>
<dbReference type="Gene3D" id="3.30.710.10">
    <property type="entry name" value="Potassium Channel Kv1.1, Chain A"/>
    <property type="match status" value="1"/>
</dbReference>
<dbReference type="Pfam" id="PF00651">
    <property type="entry name" value="BTB"/>
    <property type="match status" value="1"/>
</dbReference>
<evidence type="ECO:0000256" key="2">
    <source>
        <dbReference type="ARBA" id="ARBA00010846"/>
    </source>
</evidence>
<feature type="transmembrane region" description="Helical" evidence="4">
    <location>
        <begin position="6"/>
        <end position="24"/>
    </location>
</feature>
<dbReference type="Pfam" id="PF11833">
    <property type="entry name" value="CPP1-like"/>
    <property type="match status" value="1"/>
</dbReference>
<feature type="compositionally biased region" description="Basic and acidic residues" evidence="3">
    <location>
        <begin position="552"/>
        <end position="563"/>
    </location>
</feature>
<keyword evidence="4" id="KW-1133">Transmembrane helix</keyword>
<dbReference type="Pfam" id="PF24570">
    <property type="entry name" value="BACK_BPM_SPOP"/>
    <property type="match status" value="1"/>
</dbReference>
<protein>
    <submittedName>
        <fullName evidence="5">Speckle-type POZ protein-like protein</fullName>
    </submittedName>
</protein>
<evidence type="ECO:0000256" key="3">
    <source>
        <dbReference type="SAM" id="MobiDB-lite"/>
    </source>
</evidence>
<dbReference type="ExpressionAtlas" id="M8C3M5">
    <property type="expression patterns" value="baseline"/>
</dbReference>